<gene>
    <name evidence="1" type="ORF">SDC9_81180</name>
</gene>
<name>A0A644Z9F8_9ZZZZ</name>
<dbReference type="AlphaFoldDB" id="A0A644Z9F8"/>
<organism evidence="1">
    <name type="scientific">bioreactor metagenome</name>
    <dbReference type="NCBI Taxonomy" id="1076179"/>
    <lineage>
        <taxon>unclassified sequences</taxon>
        <taxon>metagenomes</taxon>
        <taxon>ecological metagenomes</taxon>
    </lineage>
</organism>
<proteinExistence type="predicted"/>
<reference evidence="1" key="1">
    <citation type="submission" date="2019-08" db="EMBL/GenBank/DDBJ databases">
        <authorList>
            <person name="Kucharzyk K."/>
            <person name="Murdoch R.W."/>
            <person name="Higgins S."/>
            <person name="Loffler F."/>
        </authorList>
    </citation>
    <scope>NUCLEOTIDE SEQUENCE</scope>
</reference>
<comment type="caution">
    <text evidence="1">The sequence shown here is derived from an EMBL/GenBank/DDBJ whole genome shotgun (WGS) entry which is preliminary data.</text>
</comment>
<accession>A0A644Z9F8</accession>
<dbReference type="EMBL" id="VSSQ01007021">
    <property type="protein sequence ID" value="MPM34594.1"/>
    <property type="molecule type" value="Genomic_DNA"/>
</dbReference>
<evidence type="ECO:0000313" key="1">
    <source>
        <dbReference type="EMBL" id="MPM34594.1"/>
    </source>
</evidence>
<protein>
    <submittedName>
        <fullName evidence="1">Uncharacterized protein</fullName>
    </submittedName>
</protein>
<sequence>MHAGPLGDPVAGCGNVEFAGSPPSCPDALLHVPCKLEEGLVSGVDIGPGIHNGDDRLPEILLPVTRPAHEPHVVGLGYLFRFSAPRHDSAPSGYSSIHMFRIARNWTRSSREFRPWSASRWPPQ</sequence>